<comment type="caution">
    <text evidence="1">The sequence shown here is derived from an EMBL/GenBank/DDBJ whole genome shotgun (WGS) entry which is preliminary data.</text>
</comment>
<evidence type="ECO:0000313" key="1">
    <source>
        <dbReference type="EMBL" id="CAG9321455.1"/>
    </source>
</evidence>
<sequence>MDLETLVETLDKELKNEDQRFPLNQSRKSDFLFSISSALKSADKSKIVPHQPKLEAIFFANFVSRLLRTSMQIVKKMLEIAFREREH</sequence>
<protein>
    <submittedName>
        <fullName evidence="1">Uncharacterized protein</fullName>
    </submittedName>
</protein>
<name>A0AAU9J3I4_9CILI</name>
<organism evidence="1 2">
    <name type="scientific">Blepharisma stoltei</name>
    <dbReference type="NCBI Taxonomy" id="1481888"/>
    <lineage>
        <taxon>Eukaryota</taxon>
        <taxon>Sar</taxon>
        <taxon>Alveolata</taxon>
        <taxon>Ciliophora</taxon>
        <taxon>Postciliodesmatophora</taxon>
        <taxon>Heterotrichea</taxon>
        <taxon>Heterotrichida</taxon>
        <taxon>Blepharismidae</taxon>
        <taxon>Blepharisma</taxon>
    </lineage>
</organism>
<keyword evidence="2" id="KW-1185">Reference proteome</keyword>
<evidence type="ECO:0000313" key="2">
    <source>
        <dbReference type="Proteomes" id="UP001162131"/>
    </source>
</evidence>
<dbReference type="Proteomes" id="UP001162131">
    <property type="component" value="Unassembled WGS sequence"/>
</dbReference>
<reference evidence="1" key="1">
    <citation type="submission" date="2021-09" db="EMBL/GenBank/DDBJ databases">
        <authorList>
            <consortium name="AG Swart"/>
            <person name="Singh M."/>
            <person name="Singh A."/>
            <person name="Seah K."/>
            <person name="Emmerich C."/>
        </authorList>
    </citation>
    <scope>NUCLEOTIDE SEQUENCE</scope>
    <source>
        <strain evidence="1">ATCC30299</strain>
    </source>
</reference>
<proteinExistence type="predicted"/>
<gene>
    <name evidence="1" type="ORF">BSTOLATCC_MIC28737</name>
</gene>
<dbReference type="AlphaFoldDB" id="A0AAU9J3I4"/>
<accession>A0AAU9J3I4</accession>
<dbReference type="EMBL" id="CAJZBQ010000028">
    <property type="protein sequence ID" value="CAG9321455.1"/>
    <property type="molecule type" value="Genomic_DNA"/>
</dbReference>